<dbReference type="OrthoDB" id="3818356at2"/>
<name>A0A1B9NAE6_9MICO</name>
<proteinExistence type="predicted"/>
<organism evidence="2 3">
    <name type="scientific">Microbacterium sediminis</name>
    <dbReference type="NCBI Taxonomy" id="904291"/>
    <lineage>
        <taxon>Bacteria</taxon>
        <taxon>Bacillati</taxon>
        <taxon>Actinomycetota</taxon>
        <taxon>Actinomycetes</taxon>
        <taxon>Micrococcales</taxon>
        <taxon>Microbacteriaceae</taxon>
        <taxon>Microbacterium</taxon>
    </lineage>
</organism>
<keyword evidence="1" id="KW-0812">Transmembrane</keyword>
<evidence type="ECO:0008006" key="4">
    <source>
        <dbReference type="Google" id="ProtNLM"/>
    </source>
</evidence>
<reference evidence="2 3" key="1">
    <citation type="submission" date="2016-05" db="EMBL/GenBank/DDBJ databases">
        <authorList>
            <person name="Lavstsen T."/>
            <person name="Jespersen J.S."/>
        </authorList>
    </citation>
    <scope>NUCLEOTIDE SEQUENCE [LARGE SCALE GENOMIC DNA]</scope>
    <source>
        <strain evidence="2 3">YLB-01</strain>
    </source>
</reference>
<dbReference type="STRING" id="904291.A7J15_07405"/>
<evidence type="ECO:0000256" key="1">
    <source>
        <dbReference type="SAM" id="Phobius"/>
    </source>
</evidence>
<dbReference type="AlphaFoldDB" id="A0A1B9NAE6"/>
<comment type="caution">
    <text evidence="2">The sequence shown here is derived from an EMBL/GenBank/DDBJ whole genome shotgun (WGS) entry which is preliminary data.</text>
</comment>
<keyword evidence="1" id="KW-0472">Membrane</keyword>
<keyword evidence="1" id="KW-1133">Transmembrane helix</keyword>
<sequence length="365" mass="38218">MQQAPADTALVVEPVPTRRRGAALEIGMSVGIAALLIAAIAAGFASLYREFWGPSAFVERYVQLLADGRAADALAVPGVSIDTIELERAGLSGFASDALLRSSALGAEITDIHAVSETTADGITEVTLEYAIGGEAGRTTYRVAEAGSNGLVPVWRFASSPLGVLDVSVHGSMTFSVNGFELDKRQVSPDGLDADPTASVPLLTFVPMSYEVAVDTATTSAEPTTAIAQTPLTAVDVDIVATPTPEFLDVVDQQVASFLTEQCASQQVLQPAGCPFWVSVENRLASGSLPEWSIVQQPEITLVPEGPYWRIEQADGLAHIEMDVQSIATGAITHVSEDVPFTIDGTVAILADGSAQIRIGAPLLD</sequence>
<dbReference type="RefSeq" id="WP_067026518.1">
    <property type="nucleotide sequence ID" value="NZ_JRNY01000005.1"/>
</dbReference>
<dbReference type="EMBL" id="LXMD01000024">
    <property type="protein sequence ID" value="OCG73504.1"/>
    <property type="molecule type" value="Genomic_DNA"/>
</dbReference>
<evidence type="ECO:0000313" key="2">
    <source>
        <dbReference type="EMBL" id="OCG73504.1"/>
    </source>
</evidence>
<feature type="transmembrane region" description="Helical" evidence="1">
    <location>
        <begin position="26"/>
        <end position="48"/>
    </location>
</feature>
<dbReference type="Proteomes" id="UP000093355">
    <property type="component" value="Unassembled WGS sequence"/>
</dbReference>
<keyword evidence="3" id="KW-1185">Reference proteome</keyword>
<protein>
    <recommendedName>
        <fullName evidence="4">DUF4878 domain-containing protein</fullName>
    </recommendedName>
</protein>
<gene>
    <name evidence="2" type="ORF">A7J15_07405</name>
</gene>
<accession>A0A1B9NAE6</accession>
<evidence type="ECO:0000313" key="3">
    <source>
        <dbReference type="Proteomes" id="UP000093355"/>
    </source>
</evidence>